<sequence>MRNRLTFANVIGVLLENKKKTYPQHQLVRSLFSAYLDDTLTASELIADDTTMYSRWCNGARPIPIDILKTYEDEDEWDTMEDDFRDKIIPNLLNEAQARIQMEELITDSIKTIGQEMADALIQEPDNAAFFCSVVRYAILNDHSTGALYSPDLSEVILFNKLPSCNQAFIGRKDEIKAIASHLSNQSVLFITGMAGIGKSEVAKAYAQTNRKKYTNIIYLYYTGDLRKDIANLTFADDSVEMNEEVRFQNHYKVMQRLHTDTLLILDNFNVLPKDEPFLKELMKNDMQLLITSRCKLKNYDSIEIKELDKEKELTELFYKHCPSAKRDPDSVSAIIEEVNCHTLTVCMAALTLEASGMEPEELLQELRSCGIGQNMEEIEVFKDDEFSYASMIGHLRMLMKLNRLNEDSIDILRNLSLLPVSGVYKSAFKMWLELDSLKNVNELIRYGIISEDTENKTIALHPLIQEVAIAETIPTVSDCHVMLNHLHLICLAHGLDVKRPVTVMECLKSINRHIILDNRAYYLLFLQDMYPYFDKYLDTDYLSELVERIEYVMNLMNDSGKSDETSKSYNSDKSGTPDITQETNHISACDKALLLDYKAQLLFPRKEYDNAIKKYKKAIALMENYHKTNTADARSANLLSNLHNNLSTAYLFRKKLEEAVSELKTAFTVRREYASLGLIENNDTLQQTLSLANMLVQNKEYDSALEIIDFCESTIDEVMGRNNLDYGMCEFYRGVIAYTRSQPVIAEQHLLNADAVFHAVMNENPDNDYSKSTARYLYSLYMRWGKKELAEQYKKILISTH</sequence>
<dbReference type="AlphaFoldDB" id="A0A0M6WNH3"/>
<evidence type="ECO:0000313" key="3">
    <source>
        <dbReference type="Proteomes" id="UP000049472"/>
    </source>
</evidence>
<evidence type="ECO:0000256" key="1">
    <source>
        <dbReference type="SAM" id="MobiDB-lite"/>
    </source>
</evidence>
<evidence type="ECO:0000313" key="2">
    <source>
        <dbReference type="EMBL" id="CRL38829.1"/>
    </source>
</evidence>
<gene>
    <name evidence="2" type="ORF">T1815_19121</name>
</gene>
<dbReference type="Gene3D" id="3.40.50.300">
    <property type="entry name" value="P-loop containing nucleotide triphosphate hydrolases"/>
    <property type="match status" value="1"/>
</dbReference>
<dbReference type="Gene3D" id="1.25.40.10">
    <property type="entry name" value="Tetratricopeptide repeat domain"/>
    <property type="match status" value="1"/>
</dbReference>
<feature type="compositionally biased region" description="Polar residues" evidence="1">
    <location>
        <begin position="568"/>
        <end position="581"/>
    </location>
</feature>
<dbReference type="InterPro" id="IPR027417">
    <property type="entry name" value="P-loop_NTPase"/>
</dbReference>
<dbReference type="PANTHER" id="PTHR47691">
    <property type="entry name" value="REGULATOR-RELATED"/>
    <property type="match status" value="1"/>
</dbReference>
<keyword evidence="3" id="KW-1185">Reference proteome</keyword>
<reference evidence="3" key="1">
    <citation type="submission" date="2015-05" db="EMBL/GenBank/DDBJ databases">
        <authorList>
            <consortium name="Pathogen Informatics"/>
        </authorList>
    </citation>
    <scope>NUCLEOTIDE SEQUENCE [LARGE SCALE GENOMIC DNA]</scope>
    <source>
        <strain evidence="3">T1-815</strain>
    </source>
</reference>
<protein>
    <submittedName>
        <fullName evidence="2">Archaeal ATPase</fullName>
    </submittedName>
</protein>
<name>A0A0M6WNH3_9FIRM</name>
<feature type="region of interest" description="Disordered" evidence="1">
    <location>
        <begin position="561"/>
        <end position="581"/>
    </location>
</feature>
<dbReference type="EMBL" id="CVRQ01000022">
    <property type="protein sequence ID" value="CRL38829.1"/>
    <property type="molecule type" value="Genomic_DNA"/>
</dbReference>
<dbReference type="InterPro" id="IPR011990">
    <property type="entry name" value="TPR-like_helical_dom_sf"/>
</dbReference>
<dbReference type="PANTHER" id="PTHR47691:SF3">
    <property type="entry name" value="HTH-TYPE TRANSCRIPTIONAL REGULATOR RV0890C-RELATED"/>
    <property type="match status" value="1"/>
</dbReference>
<dbReference type="RefSeq" id="WP_055062035.1">
    <property type="nucleotide sequence ID" value="NZ_CVRQ01000022.1"/>
</dbReference>
<organism evidence="2 3">
    <name type="scientific">Agathobacter rectalis</name>
    <dbReference type="NCBI Taxonomy" id="39491"/>
    <lineage>
        <taxon>Bacteria</taxon>
        <taxon>Bacillati</taxon>
        <taxon>Bacillota</taxon>
        <taxon>Clostridia</taxon>
        <taxon>Lachnospirales</taxon>
        <taxon>Lachnospiraceae</taxon>
        <taxon>Agathobacter</taxon>
    </lineage>
</organism>
<dbReference type="SUPFAM" id="SSF48452">
    <property type="entry name" value="TPR-like"/>
    <property type="match status" value="1"/>
</dbReference>
<dbReference type="SUPFAM" id="SSF52540">
    <property type="entry name" value="P-loop containing nucleoside triphosphate hydrolases"/>
    <property type="match status" value="1"/>
</dbReference>
<accession>A0A0M6WNH3</accession>
<proteinExistence type="predicted"/>
<dbReference type="Proteomes" id="UP000049472">
    <property type="component" value="Unassembled WGS sequence"/>
</dbReference>